<gene>
    <name evidence="1" type="ORF">BV25DRAFT_1824604</name>
</gene>
<keyword evidence="2" id="KW-1185">Reference proteome</keyword>
<dbReference type="EMBL" id="MU277204">
    <property type="protein sequence ID" value="KAI0063060.1"/>
    <property type="molecule type" value="Genomic_DNA"/>
</dbReference>
<comment type="caution">
    <text evidence="1">The sequence shown here is derived from an EMBL/GenBank/DDBJ whole genome shotgun (WGS) entry which is preliminary data.</text>
</comment>
<reference evidence="1" key="1">
    <citation type="submission" date="2021-03" db="EMBL/GenBank/DDBJ databases">
        <authorList>
            <consortium name="DOE Joint Genome Institute"/>
            <person name="Ahrendt S."/>
            <person name="Looney B.P."/>
            <person name="Miyauchi S."/>
            <person name="Morin E."/>
            <person name="Drula E."/>
            <person name="Courty P.E."/>
            <person name="Chicoki N."/>
            <person name="Fauchery L."/>
            <person name="Kohler A."/>
            <person name="Kuo A."/>
            <person name="Labutti K."/>
            <person name="Pangilinan J."/>
            <person name="Lipzen A."/>
            <person name="Riley R."/>
            <person name="Andreopoulos W."/>
            <person name="He G."/>
            <person name="Johnson J."/>
            <person name="Barry K.W."/>
            <person name="Grigoriev I.V."/>
            <person name="Nagy L."/>
            <person name="Hibbett D."/>
            <person name="Henrissat B."/>
            <person name="Matheny P.B."/>
            <person name="Labbe J."/>
            <person name="Martin F."/>
        </authorList>
    </citation>
    <scope>NUCLEOTIDE SEQUENCE</scope>
    <source>
        <strain evidence="1">HHB10654</strain>
    </source>
</reference>
<name>A0ACB8T594_9AGAM</name>
<accession>A0ACB8T594</accession>
<proteinExistence type="predicted"/>
<organism evidence="1 2">
    <name type="scientific">Artomyces pyxidatus</name>
    <dbReference type="NCBI Taxonomy" id="48021"/>
    <lineage>
        <taxon>Eukaryota</taxon>
        <taxon>Fungi</taxon>
        <taxon>Dikarya</taxon>
        <taxon>Basidiomycota</taxon>
        <taxon>Agaricomycotina</taxon>
        <taxon>Agaricomycetes</taxon>
        <taxon>Russulales</taxon>
        <taxon>Auriscalpiaceae</taxon>
        <taxon>Artomyces</taxon>
    </lineage>
</organism>
<evidence type="ECO:0000313" key="2">
    <source>
        <dbReference type="Proteomes" id="UP000814140"/>
    </source>
</evidence>
<protein>
    <submittedName>
        <fullName evidence="1">Uncharacterized protein</fullName>
    </submittedName>
</protein>
<evidence type="ECO:0000313" key="1">
    <source>
        <dbReference type="EMBL" id="KAI0063060.1"/>
    </source>
</evidence>
<dbReference type="Proteomes" id="UP000814140">
    <property type="component" value="Unassembled WGS sequence"/>
</dbReference>
<sequence>MPPYPVNTPGYLKLFGTSFESPLSPPEDPRTPLNFDGDDSVHNPRFQRLLKTLRRANEYQENICSWVKRHSSRPKRDLRARFLSKVSVHKNPVVSIDGAHIQRTYIDYLERYGKEESVRREMALRNIKIEQPKTSAELSPVPYGSPLKVEHARDAVRFSDMRSYEPIGFHDMTPRSRQRYQIFLHENMQDVHTEWEKQMAKREAELSSLVRSPVARPKAPQHLRMQLRDEALAHECGLEEGSWEDTLPRRIRPMPVRAFKQREESYISLSDEPCSPLGPSRKRRGSPTVDQGYGPSKRPRQVAFQSSLPAHGGSPRPRMRPGTPRPQSKAIDGDTP</sequence>
<reference evidence="1" key="2">
    <citation type="journal article" date="2022" name="New Phytol.">
        <title>Evolutionary transition to the ectomycorrhizal habit in the genomes of a hyperdiverse lineage of mushroom-forming fungi.</title>
        <authorList>
            <person name="Looney B."/>
            <person name="Miyauchi S."/>
            <person name="Morin E."/>
            <person name="Drula E."/>
            <person name="Courty P.E."/>
            <person name="Kohler A."/>
            <person name="Kuo A."/>
            <person name="LaButti K."/>
            <person name="Pangilinan J."/>
            <person name="Lipzen A."/>
            <person name="Riley R."/>
            <person name="Andreopoulos W."/>
            <person name="He G."/>
            <person name="Johnson J."/>
            <person name="Nolan M."/>
            <person name="Tritt A."/>
            <person name="Barry K.W."/>
            <person name="Grigoriev I.V."/>
            <person name="Nagy L.G."/>
            <person name="Hibbett D."/>
            <person name="Henrissat B."/>
            <person name="Matheny P.B."/>
            <person name="Labbe J."/>
            <person name="Martin F.M."/>
        </authorList>
    </citation>
    <scope>NUCLEOTIDE SEQUENCE</scope>
    <source>
        <strain evidence="1">HHB10654</strain>
    </source>
</reference>